<evidence type="ECO:0000313" key="21">
    <source>
        <dbReference type="EMBL" id="AVM42145.1"/>
    </source>
</evidence>
<dbReference type="PROSITE" id="PS51165">
    <property type="entry name" value="THUMP"/>
    <property type="match status" value="1"/>
</dbReference>
<comment type="catalytic activity">
    <reaction evidence="10 19">
        <text>[ThiI sulfur-carrier protein]-S-sulfanyl-L-cysteine + a uridine in tRNA + 2 reduced [2Fe-2S]-[ferredoxin] + ATP + H(+) = [ThiI sulfur-carrier protein]-L-cysteine + a 4-thiouridine in tRNA + 2 oxidized [2Fe-2S]-[ferredoxin] + AMP + diphosphate</text>
        <dbReference type="Rhea" id="RHEA:24176"/>
        <dbReference type="Rhea" id="RHEA-COMP:10000"/>
        <dbReference type="Rhea" id="RHEA-COMP:10001"/>
        <dbReference type="Rhea" id="RHEA-COMP:13337"/>
        <dbReference type="Rhea" id="RHEA-COMP:13338"/>
        <dbReference type="Rhea" id="RHEA-COMP:13339"/>
        <dbReference type="Rhea" id="RHEA-COMP:13340"/>
        <dbReference type="ChEBI" id="CHEBI:15378"/>
        <dbReference type="ChEBI" id="CHEBI:29950"/>
        <dbReference type="ChEBI" id="CHEBI:30616"/>
        <dbReference type="ChEBI" id="CHEBI:33019"/>
        <dbReference type="ChEBI" id="CHEBI:33737"/>
        <dbReference type="ChEBI" id="CHEBI:33738"/>
        <dbReference type="ChEBI" id="CHEBI:61963"/>
        <dbReference type="ChEBI" id="CHEBI:65315"/>
        <dbReference type="ChEBI" id="CHEBI:136798"/>
        <dbReference type="ChEBI" id="CHEBI:456215"/>
        <dbReference type="EC" id="2.8.1.4"/>
    </reaction>
</comment>
<keyword evidence="6 19" id="KW-0547">Nucleotide-binding</keyword>
<dbReference type="GO" id="GO:0005829">
    <property type="term" value="C:cytosol"/>
    <property type="evidence" value="ECO:0007669"/>
    <property type="project" value="TreeGrafter"/>
</dbReference>
<dbReference type="EC" id="2.8.1.4" evidence="14 19"/>
<evidence type="ECO:0000256" key="16">
    <source>
        <dbReference type="ARBA" id="ARBA00075337"/>
    </source>
</evidence>
<evidence type="ECO:0000256" key="3">
    <source>
        <dbReference type="ARBA" id="ARBA00022490"/>
    </source>
</evidence>
<evidence type="ECO:0000256" key="18">
    <source>
        <dbReference type="ARBA" id="ARBA00080570"/>
    </source>
</evidence>
<dbReference type="Gene3D" id="3.40.50.620">
    <property type="entry name" value="HUPs"/>
    <property type="match status" value="1"/>
</dbReference>
<dbReference type="RefSeq" id="WP_106012131.1">
    <property type="nucleotide sequence ID" value="NZ_CP027226.1"/>
</dbReference>
<comment type="function">
    <text evidence="12 19">Catalyzes the ATP-dependent transfer of a sulfur to tRNA to produce 4-thiouridine in position 8 of tRNAs, which functions as a near-UV photosensor. Also catalyzes the transfer of sulfur to the sulfur carrier protein ThiS, forming ThiS-thiocarboxylate. This is a step in the synthesis of thiazole, in the thiamine biosynthesis pathway. The sulfur is donated as persulfide by IscS.</text>
</comment>
<dbReference type="HAMAP" id="MF_00021">
    <property type="entry name" value="ThiI"/>
    <property type="match status" value="1"/>
</dbReference>
<dbReference type="Gene3D" id="3.30.2130.30">
    <property type="match status" value="1"/>
</dbReference>
<dbReference type="PANTHER" id="PTHR43209:SF1">
    <property type="entry name" value="TRNA SULFURTRANSFERASE"/>
    <property type="match status" value="1"/>
</dbReference>
<dbReference type="InterPro" id="IPR014729">
    <property type="entry name" value="Rossmann-like_a/b/a_fold"/>
</dbReference>
<dbReference type="NCBIfam" id="TIGR00342">
    <property type="entry name" value="tRNA uracil 4-sulfurtransferase ThiI"/>
    <property type="match status" value="1"/>
</dbReference>
<evidence type="ECO:0000256" key="2">
    <source>
        <dbReference type="ARBA" id="ARBA00004948"/>
    </source>
</evidence>
<keyword evidence="4 19" id="KW-0820">tRNA-binding</keyword>
<protein>
    <recommendedName>
        <fullName evidence="15 19">Probable tRNA sulfurtransferase</fullName>
        <ecNumber evidence="14 19">2.8.1.4</ecNumber>
    </recommendedName>
    <alternativeName>
        <fullName evidence="16 19">Sulfur carrier protein ThiS sulfurtransferase</fullName>
    </alternativeName>
    <alternativeName>
        <fullName evidence="17 19">Thiamine biosynthesis protein ThiI</fullName>
    </alternativeName>
    <alternativeName>
        <fullName evidence="18 19">tRNA 4-thiouridine synthase</fullName>
    </alternativeName>
</protein>
<dbReference type="EMBL" id="CP027226">
    <property type="protein sequence ID" value="AVM42145.1"/>
    <property type="molecule type" value="Genomic_DNA"/>
</dbReference>
<dbReference type="GO" id="GO:0052837">
    <property type="term" value="P:thiazole biosynthetic process"/>
    <property type="evidence" value="ECO:0007669"/>
    <property type="project" value="TreeGrafter"/>
</dbReference>
<dbReference type="Pfam" id="PF22025">
    <property type="entry name" value="ThiI_fer"/>
    <property type="match status" value="1"/>
</dbReference>
<dbReference type="Proteomes" id="UP000237947">
    <property type="component" value="Chromosome"/>
</dbReference>
<dbReference type="InterPro" id="IPR020536">
    <property type="entry name" value="ThiI_AANH"/>
</dbReference>
<evidence type="ECO:0000256" key="5">
    <source>
        <dbReference type="ARBA" id="ARBA00022679"/>
    </source>
</evidence>
<feature type="binding site" evidence="19">
    <location>
        <begin position="238"/>
        <end position="239"/>
    </location>
    <ligand>
        <name>ATP</name>
        <dbReference type="ChEBI" id="CHEBI:30616"/>
    </ligand>
</feature>
<comment type="catalytic activity">
    <reaction evidence="11 19">
        <text>[ThiS sulfur-carrier protein]-C-terminal Gly-Gly-AMP + S-sulfanyl-L-cysteinyl-[cysteine desulfurase] + AH2 = [ThiS sulfur-carrier protein]-C-terminal-Gly-aminoethanethioate + L-cysteinyl-[cysteine desulfurase] + A + AMP + 2 H(+)</text>
        <dbReference type="Rhea" id="RHEA:43340"/>
        <dbReference type="Rhea" id="RHEA-COMP:12157"/>
        <dbReference type="Rhea" id="RHEA-COMP:12158"/>
        <dbReference type="Rhea" id="RHEA-COMP:12910"/>
        <dbReference type="Rhea" id="RHEA-COMP:19908"/>
        <dbReference type="ChEBI" id="CHEBI:13193"/>
        <dbReference type="ChEBI" id="CHEBI:15378"/>
        <dbReference type="ChEBI" id="CHEBI:17499"/>
        <dbReference type="ChEBI" id="CHEBI:29950"/>
        <dbReference type="ChEBI" id="CHEBI:61963"/>
        <dbReference type="ChEBI" id="CHEBI:90618"/>
        <dbReference type="ChEBI" id="CHEBI:232372"/>
        <dbReference type="ChEBI" id="CHEBI:456215"/>
    </reaction>
</comment>
<dbReference type="InterPro" id="IPR054173">
    <property type="entry name" value="ThiI_fer"/>
</dbReference>
<organism evidence="21 22">
    <name type="scientific">Fastidiosipila sanguinis</name>
    <dbReference type="NCBI Taxonomy" id="236753"/>
    <lineage>
        <taxon>Bacteria</taxon>
        <taxon>Bacillati</taxon>
        <taxon>Bacillota</taxon>
        <taxon>Clostridia</taxon>
        <taxon>Eubacteriales</taxon>
        <taxon>Oscillospiraceae</taxon>
        <taxon>Fastidiosipila</taxon>
    </lineage>
</organism>
<dbReference type="InterPro" id="IPR049961">
    <property type="entry name" value="ThiI_N"/>
</dbReference>
<dbReference type="GO" id="GO:0002937">
    <property type="term" value="P:tRNA 4-thiouridine biosynthesis"/>
    <property type="evidence" value="ECO:0007669"/>
    <property type="project" value="TreeGrafter"/>
</dbReference>
<evidence type="ECO:0000256" key="11">
    <source>
        <dbReference type="ARBA" id="ARBA00052330"/>
    </source>
</evidence>
<keyword evidence="22" id="KW-1185">Reference proteome</keyword>
<dbReference type="CDD" id="cd01712">
    <property type="entry name" value="PPase_ThiI"/>
    <property type="match status" value="1"/>
</dbReference>
<dbReference type="GO" id="GO:0000049">
    <property type="term" value="F:tRNA binding"/>
    <property type="evidence" value="ECO:0007669"/>
    <property type="project" value="UniProtKB-UniRule"/>
</dbReference>
<accession>A0A2S0KM86</accession>
<evidence type="ECO:0000256" key="4">
    <source>
        <dbReference type="ARBA" id="ARBA00022555"/>
    </source>
</evidence>
<dbReference type="AlphaFoldDB" id="A0A2S0KM86"/>
<feature type="binding site" evidence="19">
    <location>
        <position position="326"/>
    </location>
    <ligand>
        <name>ATP</name>
        <dbReference type="ChEBI" id="CHEBI:30616"/>
    </ligand>
</feature>
<evidence type="ECO:0000313" key="22">
    <source>
        <dbReference type="Proteomes" id="UP000237947"/>
    </source>
</evidence>
<dbReference type="GO" id="GO:0004810">
    <property type="term" value="F:CCA tRNA nucleotidyltransferase activity"/>
    <property type="evidence" value="ECO:0007669"/>
    <property type="project" value="InterPro"/>
</dbReference>
<gene>
    <name evidence="19" type="primary">thiI</name>
    <name evidence="21" type="ORF">C5Q98_02370</name>
</gene>
<keyword evidence="7 19" id="KW-0067">ATP-binding</keyword>
<dbReference type="InterPro" id="IPR050102">
    <property type="entry name" value="tRNA_sulfurtransferase_ThiI"/>
</dbReference>
<dbReference type="InterPro" id="IPR003720">
    <property type="entry name" value="tRNA_STrfase"/>
</dbReference>
<evidence type="ECO:0000256" key="15">
    <source>
        <dbReference type="ARBA" id="ARBA00071867"/>
    </source>
</evidence>
<dbReference type="SUPFAM" id="SSF143437">
    <property type="entry name" value="THUMP domain-like"/>
    <property type="match status" value="1"/>
</dbReference>
<keyword evidence="9 19" id="KW-0784">Thiamine biosynthesis</keyword>
<dbReference type="Pfam" id="PF02568">
    <property type="entry name" value="ThiI"/>
    <property type="match status" value="1"/>
</dbReference>
<dbReference type="GO" id="GO:0009229">
    <property type="term" value="P:thiamine diphosphate biosynthetic process"/>
    <property type="evidence" value="ECO:0007669"/>
    <property type="project" value="UniProtKB-UniRule"/>
</dbReference>
<dbReference type="Pfam" id="PF02926">
    <property type="entry name" value="THUMP"/>
    <property type="match status" value="1"/>
</dbReference>
<evidence type="ECO:0000256" key="17">
    <source>
        <dbReference type="ARBA" id="ARBA00077849"/>
    </source>
</evidence>
<name>A0A2S0KM86_9FIRM</name>
<evidence type="ECO:0000256" key="19">
    <source>
        <dbReference type="HAMAP-Rule" id="MF_00021"/>
    </source>
</evidence>
<keyword evidence="5 19" id="KW-0808">Transferase</keyword>
<dbReference type="SUPFAM" id="SSF52402">
    <property type="entry name" value="Adenine nucleotide alpha hydrolases-like"/>
    <property type="match status" value="1"/>
</dbReference>
<evidence type="ECO:0000256" key="9">
    <source>
        <dbReference type="ARBA" id="ARBA00022977"/>
    </source>
</evidence>
<dbReference type="OrthoDB" id="9773948at2"/>
<feature type="binding site" evidence="19">
    <location>
        <position position="317"/>
    </location>
    <ligand>
        <name>ATP</name>
        <dbReference type="ChEBI" id="CHEBI:30616"/>
    </ligand>
</feature>
<evidence type="ECO:0000256" key="10">
    <source>
        <dbReference type="ARBA" id="ARBA00050570"/>
    </source>
</evidence>
<evidence type="ECO:0000256" key="12">
    <source>
        <dbReference type="ARBA" id="ARBA00058382"/>
    </source>
</evidence>
<comment type="pathway">
    <text evidence="2 19">Cofactor biosynthesis; thiamine diphosphate biosynthesis.</text>
</comment>
<dbReference type="UniPathway" id="UPA00060"/>
<dbReference type="SMART" id="SM00981">
    <property type="entry name" value="THUMP"/>
    <property type="match status" value="1"/>
</dbReference>
<comment type="similarity">
    <text evidence="13 19">Belongs to the ThiI family.</text>
</comment>
<dbReference type="InterPro" id="IPR049962">
    <property type="entry name" value="THUMP_ThiI"/>
</dbReference>
<evidence type="ECO:0000256" key="1">
    <source>
        <dbReference type="ARBA" id="ARBA00004496"/>
    </source>
</evidence>
<evidence type="ECO:0000256" key="8">
    <source>
        <dbReference type="ARBA" id="ARBA00022884"/>
    </source>
</evidence>
<evidence type="ECO:0000256" key="6">
    <source>
        <dbReference type="ARBA" id="ARBA00022741"/>
    </source>
</evidence>
<evidence type="ECO:0000256" key="14">
    <source>
        <dbReference type="ARBA" id="ARBA00066827"/>
    </source>
</evidence>
<sequence>MENTTKDLNTNANTQIDQNSGLEYQELILARVGEISLKGLNQRKFVDKVISNLSWRVKKIANYKVYSAQSRIWIEPRDSEAAEAHNIEKALEISCKVFGIVSSSKVIKFETNTDNMKKAADILVAKELSKNSKYKTFKVESKRANKNFPLESPEISRNLGAHILRNNQNLSVDVHEPDFVVYLEIRDAAYMYTEKHDGLKGLPVGTGSKGMLLLSGGIDSPVAGFQMASRGMEIEAIYFHTFPFTSNEAKEKVIELARIVSEYTGRIKMHIVDFTDIQITLKKNVSPDMMTIVMRRVMFRIAEELARKQKCTAMITGESLGQVASQTAEAIMCTDAVCNMPVYRPLIGMDKDWTVNLAKFIGTYETSILPYEDCCTVFVAKHPKTRPSLEDAIFAERNLDMDALVEDGMNKIETLLVSKKDELDNLSINE</sequence>
<dbReference type="CDD" id="cd11716">
    <property type="entry name" value="THUMP_ThiI"/>
    <property type="match status" value="1"/>
</dbReference>
<proteinExistence type="inferred from homology"/>
<evidence type="ECO:0000256" key="13">
    <source>
        <dbReference type="ARBA" id="ARBA00061472"/>
    </source>
</evidence>
<evidence type="ECO:0000256" key="7">
    <source>
        <dbReference type="ARBA" id="ARBA00022840"/>
    </source>
</evidence>
<dbReference type="KEGG" id="fsa:C5Q98_02370"/>
<dbReference type="PANTHER" id="PTHR43209">
    <property type="entry name" value="TRNA SULFURTRANSFERASE"/>
    <property type="match status" value="1"/>
</dbReference>
<dbReference type="GO" id="GO:0009228">
    <property type="term" value="P:thiamine biosynthetic process"/>
    <property type="evidence" value="ECO:0007669"/>
    <property type="project" value="UniProtKB-KW"/>
</dbReference>
<keyword evidence="8 19" id="KW-0694">RNA-binding</keyword>
<dbReference type="GO" id="GO:0140741">
    <property type="term" value="F:tRNA-uracil-4 sulfurtransferase activity"/>
    <property type="evidence" value="ECO:0007669"/>
    <property type="project" value="UniProtKB-EC"/>
</dbReference>
<keyword evidence="3 19" id="KW-0963">Cytoplasm</keyword>
<feature type="binding site" evidence="19">
    <location>
        <begin position="213"/>
        <end position="214"/>
    </location>
    <ligand>
        <name>ATP</name>
        <dbReference type="ChEBI" id="CHEBI:30616"/>
    </ligand>
</feature>
<comment type="subcellular location">
    <subcellularLocation>
        <location evidence="1 19">Cytoplasm</location>
    </subcellularLocation>
</comment>
<dbReference type="InterPro" id="IPR004114">
    <property type="entry name" value="THUMP_dom"/>
</dbReference>
<dbReference type="FunFam" id="3.40.50.620:FF:000053">
    <property type="entry name" value="Probable tRNA sulfurtransferase"/>
    <property type="match status" value="1"/>
</dbReference>
<reference evidence="22" key="1">
    <citation type="submission" date="2018-02" db="EMBL/GenBank/DDBJ databases">
        <authorList>
            <person name="Holder M.E."/>
            <person name="Ajami N.J."/>
            <person name="Petrosino J.F."/>
        </authorList>
    </citation>
    <scope>NUCLEOTIDE SEQUENCE [LARGE SCALE GENOMIC DNA]</scope>
    <source>
        <strain evidence="22">CCUG 47711</strain>
    </source>
</reference>
<feature type="binding site" evidence="19">
    <location>
        <position position="295"/>
    </location>
    <ligand>
        <name>ATP</name>
        <dbReference type="ChEBI" id="CHEBI:30616"/>
    </ligand>
</feature>
<evidence type="ECO:0000259" key="20">
    <source>
        <dbReference type="PROSITE" id="PS51165"/>
    </source>
</evidence>
<feature type="domain" description="THUMP" evidence="20">
    <location>
        <begin position="88"/>
        <end position="195"/>
    </location>
</feature>
<dbReference type="GO" id="GO:0005524">
    <property type="term" value="F:ATP binding"/>
    <property type="evidence" value="ECO:0007669"/>
    <property type="project" value="UniProtKB-UniRule"/>
</dbReference>